<evidence type="ECO:0000256" key="3">
    <source>
        <dbReference type="ARBA" id="ARBA00011955"/>
    </source>
</evidence>
<dbReference type="SUPFAM" id="SSF143631">
    <property type="entry name" value="ApbE-like"/>
    <property type="match status" value="1"/>
</dbReference>
<keyword evidence="9 12" id="KW-0460">Magnesium</keyword>
<evidence type="ECO:0000256" key="11">
    <source>
        <dbReference type="ARBA" id="ARBA00048540"/>
    </source>
</evidence>
<proteinExistence type="inferred from homology"/>
<evidence type="ECO:0000256" key="5">
    <source>
        <dbReference type="ARBA" id="ARBA00022630"/>
    </source>
</evidence>
<evidence type="ECO:0000256" key="8">
    <source>
        <dbReference type="ARBA" id="ARBA00022827"/>
    </source>
</evidence>
<dbReference type="GO" id="GO:0016740">
    <property type="term" value="F:transferase activity"/>
    <property type="evidence" value="ECO:0007669"/>
    <property type="project" value="UniProtKB-KW"/>
</dbReference>
<dbReference type="RefSeq" id="WP_348759582.1">
    <property type="nucleotide sequence ID" value="NZ_OZ026884.1"/>
</dbReference>
<reference evidence="14 15" key="1">
    <citation type="submission" date="2024-04" db="EMBL/GenBank/DDBJ databases">
        <authorList>
            <person name="Cremers G."/>
        </authorList>
    </citation>
    <scope>NUCLEOTIDE SEQUENCE [LARGE SCALE GENOMIC DNA]</scope>
    <source>
        <strain evidence="14">MeCH1-AG</strain>
    </source>
</reference>
<dbReference type="Gene3D" id="3.10.520.10">
    <property type="entry name" value="ApbE-like domains"/>
    <property type="match status" value="1"/>
</dbReference>
<comment type="similarity">
    <text evidence="2 12">Belongs to the ApbE family.</text>
</comment>
<evidence type="ECO:0000256" key="12">
    <source>
        <dbReference type="PIRNR" id="PIRNR006268"/>
    </source>
</evidence>
<dbReference type="InterPro" id="IPR003374">
    <property type="entry name" value="ApbE-like_sf"/>
</dbReference>
<keyword evidence="5 12" id="KW-0285">Flavoprotein</keyword>
<name>A0ABP1C793_9GAMM</name>
<organism evidence="14 15">
    <name type="scientific">Candidatus Methylocalor cossyra</name>
    <dbReference type="NCBI Taxonomy" id="3108543"/>
    <lineage>
        <taxon>Bacteria</taxon>
        <taxon>Pseudomonadati</taxon>
        <taxon>Pseudomonadota</taxon>
        <taxon>Gammaproteobacteria</taxon>
        <taxon>Methylococcales</taxon>
        <taxon>Methylococcaceae</taxon>
        <taxon>Candidatus Methylocalor</taxon>
    </lineage>
</organism>
<dbReference type="Proteomes" id="UP001497493">
    <property type="component" value="Chromosome"/>
</dbReference>
<evidence type="ECO:0000256" key="4">
    <source>
        <dbReference type="ARBA" id="ARBA00016337"/>
    </source>
</evidence>
<accession>A0ABP1C793</accession>
<feature type="signal peptide" evidence="13">
    <location>
        <begin position="1"/>
        <end position="30"/>
    </location>
</feature>
<dbReference type="PANTHER" id="PTHR30040">
    <property type="entry name" value="THIAMINE BIOSYNTHESIS LIPOPROTEIN APBE"/>
    <property type="match status" value="1"/>
</dbReference>
<evidence type="ECO:0000256" key="7">
    <source>
        <dbReference type="ARBA" id="ARBA00022723"/>
    </source>
</evidence>
<comment type="cofactor">
    <cofactor evidence="1">
        <name>Mg(2+)</name>
        <dbReference type="ChEBI" id="CHEBI:18420"/>
    </cofactor>
</comment>
<evidence type="ECO:0000256" key="6">
    <source>
        <dbReference type="ARBA" id="ARBA00022679"/>
    </source>
</evidence>
<evidence type="ECO:0000256" key="2">
    <source>
        <dbReference type="ARBA" id="ARBA00008282"/>
    </source>
</evidence>
<keyword evidence="13" id="KW-0732">Signal</keyword>
<dbReference type="EMBL" id="OZ026884">
    <property type="protein sequence ID" value="CAL1240068.1"/>
    <property type="molecule type" value="Genomic_DNA"/>
</dbReference>
<comment type="catalytic activity">
    <reaction evidence="11 12">
        <text>L-threonyl-[protein] + FAD = FMN-L-threonyl-[protein] + AMP + H(+)</text>
        <dbReference type="Rhea" id="RHEA:36847"/>
        <dbReference type="Rhea" id="RHEA-COMP:11060"/>
        <dbReference type="Rhea" id="RHEA-COMP:11061"/>
        <dbReference type="ChEBI" id="CHEBI:15378"/>
        <dbReference type="ChEBI" id="CHEBI:30013"/>
        <dbReference type="ChEBI" id="CHEBI:57692"/>
        <dbReference type="ChEBI" id="CHEBI:74257"/>
        <dbReference type="ChEBI" id="CHEBI:456215"/>
        <dbReference type="EC" id="2.7.1.180"/>
    </reaction>
</comment>
<evidence type="ECO:0000313" key="14">
    <source>
        <dbReference type="EMBL" id="CAL1240068.1"/>
    </source>
</evidence>
<keyword evidence="8 12" id="KW-0274">FAD</keyword>
<evidence type="ECO:0000313" key="15">
    <source>
        <dbReference type="Proteomes" id="UP001497493"/>
    </source>
</evidence>
<dbReference type="Pfam" id="PF02424">
    <property type="entry name" value="ApbE"/>
    <property type="match status" value="1"/>
</dbReference>
<evidence type="ECO:0000256" key="13">
    <source>
        <dbReference type="SAM" id="SignalP"/>
    </source>
</evidence>
<dbReference type="InterPro" id="IPR024932">
    <property type="entry name" value="ApbE"/>
</dbReference>
<evidence type="ECO:0000256" key="1">
    <source>
        <dbReference type="ARBA" id="ARBA00001946"/>
    </source>
</evidence>
<evidence type="ECO:0000256" key="10">
    <source>
        <dbReference type="ARBA" id="ARBA00031306"/>
    </source>
</evidence>
<dbReference type="PANTHER" id="PTHR30040:SF2">
    <property type="entry name" value="FAD:PROTEIN FMN TRANSFERASE"/>
    <property type="match status" value="1"/>
</dbReference>
<feature type="chain" id="PRO_5047360122" description="FAD:protein FMN transferase" evidence="13">
    <location>
        <begin position="31"/>
        <end position="349"/>
    </location>
</feature>
<dbReference type="EC" id="2.7.1.180" evidence="3 12"/>
<protein>
    <recommendedName>
        <fullName evidence="4 12">FAD:protein FMN transferase</fullName>
        <ecNumber evidence="3 12">2.7.1.180</ecNumber>
    </recommendedName>
    <alternativeName>
        <fullName evidence="10 12">Flavin transferase</fullName>
    </alternativeName>
</protein>
<dbReference type="PIRSF" id="PIRSF006268">
    <property type="entry name" value="ApbE"/>
    <property type="match status" value="1"/>
</dbReference>
<gene>
    <name evidence="14" type="ORF">MECH1_V1_1292</name>
</gene>
<keyword evidence="15" id="KW-1185">Reference proteome</keyword>
<evidence type="ECO:0000256" key="9">
    <source>
        <dbReference type="ARBA" id="ARBA00022842"/>
    </source>
</evidence>
<sequence>MAATPHCPFMSRYHCAFALLGLVLLSACQAPTETELTGAIQGTSYHIKLVLAGLPVTVDQVKADIEETFRQVDEKLSNWREDSEISRINAQKTSDWLPVSPELATVLAIARSVHDRSGGCYDLTVKPIFDLWGFSKHAGKIPEPAAIDRALAHVGMDKLELDEAQRRLRKLDPALEISLDSIAQGYTVAAVAERLERRGIHNYLAEIGGEMKVKGKKANGQPWRVAIEKPTPFTREVQRVLDIQEEKGTAVMTAGTYRNFFQEQGQTYSHILNPKTGRPVTHNLLSVTVLHEDPTWADAWDTALLCVGETEGAKLAEAEHLKALFIYRDGSELKERMSSAFLAEPPAQR</sequence>
<keyword evidence="6 12" id="KW-0808">Transferase</keyword>
<keyword evidence="7 12" id="KW-0479">Metal-binding</keyword>